<gene>
    <name evidence="9" type="ORF">ORAREDHAP_LOCUS8677</name>
</gene>
<dbReference type="PANTHER" id="PTHR38042:SF1">
    <property type="entry name" value="UROPORPHYRINOGEN-III SYNTHASE, CHLOROPLASTIC"/>
    <property type="match status" value="1"/>
</dbReference>
<dbReference type="Pfam" id="PF02602">
    <property type="entry name" value="HEM4"/>
    <property type="match status" value="1"/>
</dbReference>
<dbReference type="Gene3D" id="3.40.50.10090">
    <property type="match status" value="2"/>
</dbReference>
<organism evidence="9 10">
    <name type="scientific">Prunus armeniaca</name>
    <name type="common">Apricot</name>
    <name type="synonym">Armeniaca vulgaris</name>
    <dbReference type="NCBI Taxonomy" id="36596"/>
    <lineage>
        <taxon>Eukaryota</taxon>
        <taxon>Viridiplantae</taxon>
        <taxon>Streptophyta</taxon>
        <taxon>Embryophyta</taxon>
        <taxon>Tracheophyta</taxon>
        <taxon>Spermatophyta</taxon>
        <taxon>Magnoliopsida</taxon>
        <taxon>eudicotyledons</taxon>
        <taxon>Gunneridae</taxon>
        <taxon>Pentapetalae</taxon>
        <taxon>rosids</taxon>
        <taxon>fabids</taxon>
        <taxon>Rosales</taxon>
        <taxon>Rosaceae</taxon>
        <taxon>Amygdaloideae</taxon>
        <taxon>Amygdaleae</taxon>
        <taxon>Prunus</taxon>
    </lineage>
</organism>
<evidence type="ECO:0000256" key="3">
    <source>
        <dbReference type="ARBA" id="ARBA00013109"/>
    </source>
</evidence>
<dbReference type="EC" id="4.2.1.75" evidence="3 7"/>
<dbReference type="GO" id="GO:0006780">
    <property type="term" value="P:uroporphyrinogen III biosynthetic process"/>
    <property type="evidence" value="ECO:0007669"/>
    <property type="project" value="UniProtKB-UniRule"/>
</dbReference>
<dbReference type="GO" id="GO:0006782">
    <property type="term" value="P:protoporphyrinogen IX biosynthetic process"/>
    <property type="evidence" value="ECO:0007669"/>
    <property type="project" value="UniProtKB-UniRule"/>
</dbReference>
<name>A0A6J5W5U8_PRUAR</name>
<evidence type="ECO:0000259" key="8">
    <source>
        <dbReference type="Pfam" id="PF02602"/>
    </source>
</evidence>
<accession>A0A6J5W5U8</accession>
<reference evidence="10" key="1">
    <citation type="journal article" date="2020" name="Genome Biol.">
        <title>Gamete binning: chromosome-level and haplotype-resolved genome assembly enabled by high-throughput single-cell sequencing of gamete genomes.</title>
        <authorList>
            <person name="Campoy J.A."/>
            <person name="Sun H."/>
            <person name="Goel M."/>
            <person name="Jiao W.-B."/>
            <person name="Folz-Donahue K."/>
            <person name="Wang N."/>
            <person name="Rubio M."/>
            <person name="Liu C."/>
            <person name="Kukat C."/>
            <person name="Ruiz D."/>
            <person name="Huettel B."/>
            <person name="Schneeberger K."/>
        </authorList>
    </citation>
    <scope>NUCLEOTIDE SEQUENCE [LARGE SCALE GENOMIC DNA]</scope>
    <source>
        <strain evidence="10">cv. Rojo Pasion</strain>
    </source>
</reference>
<evidence type="ECO:0000256" key="4">
    <source>
        <dbReference type="ARBA" id="ARBA00023239"/>
    </source>
</evidence>
<comment type="similarity">
    <text evidence="2 7">Belongs to the uroporphyrinogen-III synthase family.</text>
</comment>
<dbReference type="UniPathway" id="UPA00251">
    <property type="reaction ID" value="UER00320"/>
</dbReference>
<evidence type="ECO:0000313" key="10">
    <source>
        <dbReference type="Proteomes" id="UP000507245"/>
    </source>
</evidence>
<dbReference type="GO" id="GO:0004852">
    <property type="term" value="F:uroporphyrinogen-III synthase activity"/>
    <property type="evidence" value="ECO:0007669"/>
    <property type="project" value="UniProtKB-UniRule"/>
</dbReference>
<dbReference type="SUPFAM" id="SSF69618">
    <property type="entry name" value="HemD-like"/>
    <property type="match status" value="1"/>
</dbReference>
<evidence type="ECO:0000256" key="2">
    <source>
        <dbReference type="ARBA" id="ARBA00008133"/>
    </source>
</evidence>
<evidence type="ECO:0000256" key="5">
    <source>
        <dbReference type="ARBA" id="ARBA00023244"/>
    </source>
</evidence>
<keyword evidence="10" id="KW-1185">Reference proteome</keyword>
<proteinExistence type="inferred from homology"/>
<evidence type="ECO:0000256" key="7">
    <source>
        <dbReference type="RuleBase" id="RU366031"/>
    </source>
</evidence>
<protein>
    <recommendedName>
        <fullName evidence="3 7">Uroporphyrinogen-III synthase</fullName>
        <ecNumber evidence="3 7">4.2.1.75</ecNumber>
    </recommendedName>
</protein>
<dbReference type="Proteomes" id="UP000507245">
    <property type="component" value="Unassembled WGS sequence"/>
</dbReference>
<dbReference type="InterPro" id="IPR003754">
    <property type="entry name" value="4pyrrol_synth_uPrphyn_synth"/>
</dbReference>
<evidence type="ECO:0000313" key="9">
    <source>
        <dbReference type="EMBL" id="CAB4296969.1"/>
    </source>
</evidence>
<feature type="domain" description="Tetrapyrrole biosynthesis uroporphyrinogen III synthase" evidence="8">
    <location>
        <begin position="65"/>
        <end position="284"/>
    </location>
</feature>
<keyword evidence="5 7" id="KW-0627">Porphyrin biosynthesis</keyword>
<dbReference type="FunFam" id="3.40.50.10090:FF:000024">
    <property type="entry name" value="Uroporphyrinogen-III synthase chloroplastic"/>
    <property type="match status" value="1"/>
</dbReference>
<dbReference type="InterPro" id="IPR039793">
    <property type="entry name" value="UROS/Hem4"/>
</dbReference>
<sequence>MAHLSLSSLSSASYSPSCPLIHRRIFAVASRIQASSSSSSSSISNSNSTPKVVVTREHGKNGKLISSLAKQGISCLELPLIQHTRGPDLDRLPTVLSDTTFDWIVITSPEAGSVFLEAWKAAGTPNVKVGVVGAGTASIFEEVIQSSKQSLNVAFVPSKATGKVLASELPKNGNKKCTVLYPASAKASNEIEEGLSNRGFEVTRLNTYTTAPVHNVDQMVLKLALSAPVIAVASPSAIRAWVNLISELEQWNNSVACIGETTAKAAKKLGLRNVYYPANPGLEGTKNKHMDGEISQFLHKPAAKQGFNILQAAGRKASSKRPVKRLLGSNVEEKACSLRCIIRYLDKR</sequence>
<keyword evidence="4 7" id="KW-0456">Lyase</keyword>
<dbReference type="PANTHER" id="PTHR38042">
    <property type="entry name" value="UROPORPHYRINOGEN-III SYNTHASE, CHLOROPLASTIC"/>
    <property type="match status" value="1"/>
</dbReference>
<dbReference type="EMBL" id="CAEKKB010000001">
    <property type="protein sequence ID" value="CAB4296969.1"/>
    <property type="molecule type" value="Genomic_DNA"/>
</dbReference>
<dbReference type="CDD" id="cd06578">
    <property type="entry name" value="HemD"/>
    <property type="match status" value="1"/>
</dbReference>
<dbReference type="InterPro" id="IPR036108">
    <property type="entry name" value="4pyrrol_syn_uPrphyn_synt_sf"/>
</dbReference>
<evidence type="ECO:0000256" key="1">
    <source>
        <dbReference type="ARBA" id="ARBA00004772"/>
    </source>
</evidence>
<dbReference type="OrthoDB" id="443551at2759"/>
<dbReference type="AlphaFoldDB" id="A0A6J5W5U8"/>
<comment type="function">
    <text evidence="7">Catalyzes cyclization of the linear tetrapyrrole, hydroxymethylbilane, to the macrocyclic uroporphyrinogen III.</text>
</comment>
<comment type="catalytic activity">
    <reaction evidence="6 7">
        <text>hydroxymethylbilane = uroporphyrinogen III + H2O</text>
        <dbReference type="Rhea" id="RHEA:18965"/>
        <dbReference type="ChEBI" id="CHEBI:15377"/>
        <dbReference type="ChEBI" id="CHEBI:57308"/>
        <dbReference type="ChEBI" id="CHEBI:57845"/>
        <dbReference type="EC" id="4.2.1.75"/>
    </reaction>
</comment>
<comment type="pathway">
    <text evidence="1 7">Porphyrin-containing compound metabolism; protoporphyrin-IX biosynthesis; coproporphyrinogen-III from 5-aminolevulinate: step 3/4.</text>
</comment>
<dbReference type="GO" id="GO:0009507">
    <property type="term" value="C:chloroplast"/>
    <property type="evidence" value="ECO:0007669"/>
    <property type="project" value="TreeGrafter"/>
</dbReference>
<evidence type="ECO:0000256" key="6">
    <source>
        <dbReference type="ARBA" id="ARBA00048617"/>
    </source>
</evidence>